<reference evidence="1" key="1">
    <citation type="journal article" date="2021" name="Proc. Natl. Acad. Sci. U.S.A.">
        <title>Global biogeography of chemosynthetic symbionts reveals both localized and globally distributed symbiont groups. .</title>
        <authorList>
            <person name="Osvatic J.T."/>
            <person name="Wilkins L.G.E."/>
            <person name="Leibrecht L."/>
            <person name="Leray M."/>
            <person name="Zauner S."/>
            <person name="Polzin J."/>
            <person name="Camacho Y."/>
            <person name="Gros O."/>
            <person name="van Gils J.A."/>
            <person name="Eisen J.A."/>
            <person name="Petersen J.M."/>
            <person name="Yuen B."/>
        </authorList>
    </citation>
    <scope>NUCLEOTIDE SEQUENCE</scope>
    <source>
        <strain evidence="1">MAGclacostrist064TRANS</strain>
    </source>
</reference>
<dbReference type="Proteomes" id="UP000886667">
    <property type="component" value="Unassembled WGS sequence"/>
</dbReference>
<sequence>MMKQWLIQIEQWLFGEDKKQQKPELSSSDEPNPVRRRLFRQVAIGAAGVTGTAGLAKSVVDAVPEPDLKKKYRQDALQGEKELSEREYVVMTNQEKEAMLQSFIDNYNNKS</sequence>
<dbReference type="EMBL" id="JAEPCM010000899">
    <property type="protein sequence ID" value="MCG7949375.1"/>
    <property type="molecule type" value="Genomic_DNA"/>
</dbReference>
<gene>
    <name evidence="1" type="ORF">JAZ07_23815</name>
</gene>
<protein>
    <submittedName>
        <fullName evidence="1">Uncharacterized protein</fullName>
    </submittedName>
</protein>
<proteinExistence type="predicted"/>
<comment type="caution">
    <text evidence="1">The sequence shown here is derived from an EMBL/GenBank/DDBJ whole genome shotgun (WGS) entry which is preliminary data.</text>
</comment>
<name>A0A9E4P189_9GAMM</name>
<evidence type="ECO:0000313" key="1">
    <source>
        <dbReference type="EMBL" id="MCG7949375.1"/>
    </source>
</evidence>
<accession>A0A9E4P189</accession>
<evidence type="ECO:0000313" key="2">
    <source>
        <dbReference type="Proteomes" id="UP000886667"/>
    </source>
</evidence>
<organism evidence="1 2">
    <name type="scientific">Candidatus Thiodiazotropha taylori</name>
    <dbReference type="NCBI Taxonomy" id="2792791"/>
    <lineage>
        <taxon>Bacteria</taxon>
        <taxon>Pseudomonadati</taxon>
        <taxon>Pseudomonadota</taxon>
        <taxon>Gammaproteobacteria</taxon>
        <taxon>Chromatiales</taxon>
        <taxon>Sedimenticolaceae</taxon>
        <taxon>Candidatus Thiodiazotropha</taxon>
    </lineage>
</organism>
<dbReference type="AlphaFoldDB" id="A0A9E4P189"/>